<dbReference type="EMBL" id="JBHSKI010000001">
    <property type="protein sequence ID" value="MFC5169541.1"/>
    <property type="molecule type" value="Genomic_DNA"/>
</dbReference>
<feature type="region of interest" description="Disordered" evidence="1">
    <location>
        <begin position="28"/>
        <end position="75"/>
    </location>
</feature>
<evidence type="ECO:0008006" key="4">
    <source>
        <dbReference type="Google" id="ProtNLM"/>
    </source>
</evidence>
<keyword evidence="3" id="KW-1185">Reference proteome</keyword>
<dbReference type="Proteomes" id="UP001596208">
    <property type="component" value="Unassembled WGS sequence"/>
</dbReference>
<comment type="caution">
    <text evidence="2">The sequence shown here is derived from an EMBL/GenBank/DDBJ whole genome shotgun (WGS) entry which is preliminary data.</text>
</comment>
<reference evidence="3" key="1">
    <citation type="journal article" date="2019" name="Int. J. Syst. Evol. Microbiol.">
        <title>The Global Catalogue of Microorganisms (GCM) 10K type strain sequencing project: providing services to taxonomists for standard genome sequencing and annotation.</title>
        <authorList>
            <consortium name="The Broad Institute Genomics Platform"/>
            <consortium name="The Broad Institute Genome Sequencing Center for Infectious Disease"/>
            <person name="Wu L."/>
            <person name="Ma J."/>
        </authorList>
    </citation>
    <scope>NUCLEOTIDE SEQUENCE [LARGE SCALE GENOMIC DNA]</scope>
    <source>
        <strain evidence="3">CGMCC 4.1721</strain>
    </source>
</reference>
<sequence>MSVRRPVVVGWALLVVGGWAATLWLGEPVATAGPGPSPAARVSDDDNPEPGPQPEGSCPTRRPAPTPSAIAVPSLKDMPDEYAVGRAELVICSYSVVRDTAVAR</sequence>
<protein>
    <recommendedName>
        <fullName evidence="4">Secreted protein</fullName>
    </recommendedName>
</protein>
<accession>A0ABW0AXA6</accession>
<organism evidence="2 3">
    <name type="scientific">Streptomyces mutomycini</name>
    <dbReference type="NCBI Taxonomy" id="284036"/>
    <lineage>
        <taxon>Bacteria</taxon>
        <taxon>Bacillati</taxon>
        <taxon>Actinomycetota</taxon>
        <taxon>Actinomycetes</taxon>
        <taxon>Kitasatosporales</taxon>
        <taxon>Streptomycetaceae</taxon>
        <taxon>Streptomyces</taxon>
    </lineage>
</organism>
<dbReference type="RefSeq" id="WP_065848137.1">
    <property type="nucleotide sequence ID" value="NZ_JBHSKI010000001.1"/>
</dbReference>
<evidence type="ECO:0000313" key="2">
    <source>
        <dbReference type="EMBL" id="MFC5169541.1"/>
    </source>
</evidence>
<gene>
    <name evidence="2" type="ORF">ACFPRK_02835</name>
</gene>
<evidence type="ECO:0000256" key="1">
    <source>
        <dbReference type="SAM" id="MobiDB-lite"/>
    </source>
</evidence>
<evidence type="ECO:0000313" key="3">
    <source>
        <dbReference type="Proteomes" id="UP001596208"/>
    </source>
</evidence>
<proteinExistence type="predicted"/>
<name>A0ABW0AXA6_9ACTN</name>